<organism evidence="2 3">
    <name type="scientific">Rhodopseudomonas palustris</name>
    <dbReference type="NCBI Taxonomy" id="1076"/>
    <lineage>
        <taxon>Bacteria</taxon>
        <taxon>Pseudomonadati</taxon>
        <taxon>Pseudomonadota</taxon>
        <taxon>Alphaproteobacteria</taxon>
        <taxon>Hyphomicrobiales</taxon>
        <taxon>Nitrobacteraceae</taxon>
        <taxon>Rhodopseudomonas</taxon>
    </lineage>
</organism>
<gene>
    <name evidence="2" type="ORF">D4Q52_19995</name>
</gene>
<dbReference type="AlphaFoldDB" id="A0A418V1A5"/>
<evidence type="ECO:0008006" key="4">
    <source>
        <dbReference type="Google" id="ProtNLM"/>
    </source>
</evidence>
<evidence type="ECO:0000313" key="3">
    <source>
        <dbReference type="Proteomes" id="UP000285523"/>
    </source>
</evidence>
<dbReference type="EMBL" id="QYYD01000022">
    <property type="protein sequence ID" value="RJF69633.1"/>
    <property type="molecule type" value="Genomic_DNA"/>
</dbReference>
<dbReference type="OrthoDB" id="8265103at2"/>
<comment type="caution">
    <text evidence="2">The sequence shown here is derived from an EMBL/GenBank/DDBJ whole genome shotgun (WGS) entry which is preliminary data.</text>
</comment>
<feature type="transmembrane region" description="Helical" evidence="1">
    <location>
        <begin position="291"/>
        <end position="312"/>
    </location>
</feature>
<feature type="transmembrane region" description="Helical" evidence="1">
    <location>
        <begin position="72"/>
        <end position="89"/>
    </location>
</feature>
<dbReference type="Proteomes" id="UP000285523">
    <property type="component" value="Unassembled WGS sequence"/>
</dbReference>
<sequence>MGAIVVAHLATLWLPFVNQESAFNAAAHYFQTGDAAAVQAFFESDANTLVLSAVGSALARTLGIGTEWGCRLVSLIGFAVLAAALRAIVAQARLGGWLLPAVILLNPLIWVFAGRGTADFPPLAFAVAAIAICWRAQGMAMVLTGAAVFAFAAALKYHAVLLLPLIVLAPTDRQSLTFRGVMLGIVLAITGIVLAAYNIAVFRAFGFWLTSPKWVTEHGLTARHVFTNIVHYGGFLALLAMPFSLQSALSQNSPAASGRIVKLAIIGLAALAGAVLPPSSGEMNFGPFDRWIGSGVSGVGLAALFAVFVLSLCNKPQRLRDYAMIAAIVLFVLVLSFSRPAQRYLIFVLPFYVLYLSARIEARRFAGILIAICIAINLVSAVTQSYFRPAATDQFGAGRQW</sequence>
<feature type="transmembrane region" description="Helical" evidence="1">
    <location>
        <begin position="260"/>
        <end position="279"/>
    </location>
</feature>
<feature type="transmembrane region" description="Helical" evidence="1">
    <location>
        <begin position="143"/>
        <end position="169"/>
    </location>
</feature>
<feature type="transmembrane region" description="Helical" evidence="1">
    <location>
        <begin position="365"/>
        <end position="387"/>
    </location>
</feature>
<feature type="transmembrane region" description="Helical" evidence="1">
    <location>
        <begin position="95"/>
        <end position="113"/>
    </location>
</feature>
<keyword evidence="1" id="KW-0472">Membrane</keyword>
<keyword evidence="1" id="KW-1133">Transmembrane helix</keyword>
<feature type="transmembrane region" description="Helical" evidence="1">
    <location>
        <begin position="120"/>
        <end position="137"/>
    </location>
</feature>
<proteinExistence type="predicted"/>
<feature type="transmembrane region" description="Helical" evidence="1">
    <location>
        <begin position="319"/>
        <end position="335"/>
    </location>
</feature>
<feature type="transmembrane region" description="Helical" evidence="1">
    <location>
        <begin position="341"/>
        <end position="358"/>
    </location>
</feature>
<feature type="transmembrane region" description="Helical" evidence="1">
    <location>
        <begin position="229"/>
        <end position="248"/>
    </location>
</feature>
<keyword evidence="1" id="KW-0812">Transmembrane</keyword>
<evidence type="ECO:0000313" key="2">
    <source>
        <dbReference type="EMBL" id="RJF69633.1"/>
    </source>
</evidence>
<dbReference type="RefSeq" id="WP_119858326.1">
    <property type="nucleotide sequence ID" value="NZ_QYYD01000022.1"/>
</dbReference>
<accession>A0A418V1A5</accession>
<reference evidence="2 3" key="1">
    <citation type="submission" date="2018-09" db="EMBL/GenBank/DDBJ databases">
        <title>Draft genome sequence of Rhodopseudomonas palustris 2.1.18.</title>
        <authorList>
            <person name="Robertson S.L."/>
            <person name="Meyer T.E."/>
            <person name="Kyndt J.A."/>
        </authorList>
    </citation>
    <scope>NUCLEOTIDE SEQUENCE [LARGE SCALE GENOMIC DNA]</scope>
    <source>
        <strain evidence="2 3">2.1.18</strain>
    </source>
</reference>
<name>A0A418V1A5_RHOPL</name>
<evidence type="ECO:0000256" key="1">
    <source>
        <dbReference type="SAM" id="Phobius"/>
    </source>
</evidence>
<feature type="transmembrane region" description="Helical" evidence="1">
    <location>
        <begin position="181"/>
        <end position="209"/>
    </location>
</feature>
<protein>
    <recommendedName>
        <fullName evidence="4">Glycosyltransferase RgtA/B/C/D-like domain-containing protein</fullName>
    </recommendedName>
</protein>